<protein>
    <submittedName>
        <fullName evidence="3">MarR family winged helix-turn-helix transcriptional regulator</fullName>
    </submittedName>
</protein>
<accession>A0ABV6IJY9</accession>
<dbReference type="InterPro" id="IPR000835">
    <property type="entry name" value="HTH_MarR-typ"/>
</dbReference>
<dbReference type="PANTHER" id="PTHR33164">
    <property type="entry name" value="TRANSCRIPTIONAL REGULATOR, MARR FAMILY"/>
    <property type="match status" value="1"/>
</dbReference>
<evidence type="ECO:0000256" key="1">
    <source>
        <dbReference type="SAM" id="MobiDB-lite"/>
    </source>
</evidence>
<evidence type="ECO:0000313" key="3">
    <source>
        <dbReference type="EMBL" id="MFC0352149.1"/>
    </source>
</evidence>
<organism evidence="3 4">
    <name type="scientific">Undibacterium danionis</name>
    <dbReference type="NCBI Taxonomy" id="1812100"/>
    <lineage>
        <taxon>Bacteria</taxon>
        <taxon>Pseudomonadati</taxon>
        <taxon>Pseudomonadota</taxon>
        <taxon>Betaproteobacteria</taxon>
        <taxon>Burkholderiales</taxon>
        <taxon>Oxalobacteraceae</taxon>
        <taxon>Undibacterium</taxon>
    </lineage>
</organism>
<dbReference type="InterPro" id="IPR036388">
    <property type="entry name" value="WH-like_DNA-bd_sf"/>
</dbReference>
<comment type="caution">
    <text evidence="3">The sequence shown here is derived from an EMBL/GenBank/DDBJ whole genome shotgun (WGS) entry which is preliminary data.</text>
</comment>
<dbReference type="RefSeq" id="WP_390214970.1">
    <property type="nucleotide sequence ID" value="NZ_JBHLXJ010000036.1"/>
</dbReference>
<dbReference type="InterPro" id="IPR039422">
    <property type="entry name" value="MarR/SlyA-like"/>
</dbReference>
<dbReference type="PROSITE" id="PS50995">
    <property type="entry name" value="HTH_MARR_2"/>
    <property type="match status" value="1"/>
</dbReference>
<dbReference type="EMBL" id="JBHLXJ010000036">
    <property type="protein sequence ID" value="MFC0352149.1"/>
    <property type="molecule type" value="Genomic_DNA"/>
</dbReference>
<dbReference type="Pfam" id="PF12802">
    <property type="entry name" value="MarR_2"/>
    <property type="match status" value="1"/>
</dbReference>
<dbReference type="SMART" id="SM00347">
    <property type="entry name" value="HTH_MARR"/>
    <property type="match status" value="1"/>
</dbReference>
<keyword evidence="4" id="KW-1185">Reference proteome</keyword>
<evidence type="ECO:0000313" key="4">
    <source>
        <dbReference type="Proteomes" id="UP001589844"/>
    </source>
</evidence>
<dbReference type="InterPro" id="IPR036390">
    <property type="entry name" value="WH_DNA-bd_sf"/>
</dbReference>
<sequence length="160" mass="18418">MLKNLDPNPNHQPNHKHDHSGGSDTTKLSKYEFEQIADFRFQLRVFLRFSEDITQTYGVTVLQYLLLLQIKGYPGKDWATIAELAHRLQSHHHGVVALVSRCEKAGLVQRQPGREDKRCVEIHLLPKGEQLLNEIALLHKNQVKHLQQVIARVHHDTSTN</sequence>
<name>A0ABV6IJY9_9BURK</name>
<gene>
    <name evidence="3" type="ORF">ACFFJH_20200</name>
</gene>
<feature type="domain" description="HTH marR-type" evidence="2">
    <location>
        <begin position="29"/>
        <end position="160"/>
    </location>
</feature>
<evidence type="ECO:0000259" key="2">
    <source>
        <dbReference type="PROSITE" id="PS50995"/>
    </source>
</evidence>
<dbReference type="PANTHER" id="PTHR33164:SF43">
    <property type="entry name" value="HTH-TYPE TRANSCRIPTIONAL REPRESSOR YETL"/>
    <property type="match status" value="1"/>
</dbReference>
<dbReference type="Proteomes" id="UP001589844">
    <property type="component" value="Unassembled WGS sequence"/>
</dbReference>
<proteinExistence type="predicted"/>
<dbReference type="Gene3D" id="1.10.10.10">
    <property type="entry name" value="Winged helix-like DNA-binding domain superfamily/Winged helix DNA-binding domain"/>
    <property type="match status" value="1"/>
</dbReference>
<feature type="region of interest" description="Disordered" evidence="1">
    <location>
        <begin position="1"/>
        <end position="25"/>
    </location>
</feature>
<dbReference type="SUPFAM" id="SSF46785">
    <property type="entry name" value="Winged helix' DNA-binding domain"/>
    <property type="match status" value="1"/>
</dbReference>
<reference evidence="3 4" key="1">
    <citation type="submission" date="2024-09" db="EMBL/GenBank/DDBJ databases">
        <authorList>
            <person name="Sun Q."/>
            <person name="Mori K."/>
        </authorList>
    </citation>
    <scope>NUCLEOTIDE SEQUENCE [LARGE SCALE GENOMIC DNA]</scope>
    <source>
        <strain evidence="3 4">CCM 8677</strain>
    </source>
</reference>